<dbReference type="InterPro" id="IPR000763">
    <property type="entry name" value="Catalase_peroxidase"/>
</dbReference>
<dbReference type="EC" id="1.11.1.21" evidence="8 9"/>
<evidence type="ECO:0000256" key="8">
    <source>
        <dbReference type="HAMAP-Rule" id="MF_01961"/>
    </source>
</evidence>
<sequence>MSDVTTNGVTDQGSESENPAIDAPTPNPHRPRTNQDWWPNQIDLSVLHRHSPATNPLDADFDYAAQVAELDVEALKRDIVEVMTTSQDWWPADFGHYGPLFIRMSWHAAGTYRIWDGRGGAGDGQQRFAPLNSWPDNANLDKARRLLWPVKQKYGQKVSWADLLVLAGNVALEDMGFETFGFAFGRRDVWEPEEVFWGSEDAWLGDARYSGDRELASPFGAVQMGLIYVNPEGPNGEPDPVKSARDIRETFARMAMNDEETVALIAGGHTFGKTHGAGDPDLVGPEPEGCPVEHQGLGWKSSYGTGKGDDTMTSGLEVTWTYHPTRWDNEFFHILFAYDWELTKSPAGAHQWSPRNGAGSDMVPGAHDATRRREPRMLTSDLALRFDPEYEKISRRFHENPEEFRLAFAKAWYKLLHRDMGPIERYLGPWVPEPQLWQDPVPPVDHELVSDADVAALKEAVLGAGLSVQQLVRTAWASAASFRGTDKRGGANGARIRLEPQRGWESNDAAELDTVLGALERVKADFDAQGGAKISLADLIVLAGSAAVEQAARDAGHEVTVPFRPGRTDATQELTDTESFRVLEPRADGFRNYLRPGEKLSPETLLLDRANLLNLSAPQMTVLVGGMRAMGANTGDSDLGVLTERRGQLTNDFFRTLLAPGTEWSVSKSTENVYDGRDVATGEVRWQATAVDLVFGSHSQLRAIAEVYASEDAGEKFVRDFVAAWAKVMELDRFDLHP</sequence>
<accession>A0ABP8KPS0</accession>
<evidence type="ECO:0000256" key="3">
    <source>
        <dbReference type="ARBA" id="ARBA00022723"/>
    </source>
</evidence>
<evidence type="ECO:0000256" key="7">
    <source>
        <dbReference type="ARBA" id="ARBA00049145"/>
    </source>
</evidence>
<dbReference type="Gene3D" id="1.10.420.10">
    <property type="entry name" value="Peroxidase, domain 2"/>
    <property type="match status" value="2"/>
</dbReference>
<name>A0ABP8KPS0_9MICO</name>
<dbReference type="InterPro" id="IPR002016">
    <property type="entry name" value="Haem_peroxidase"/>
</dbReference>
<comment type="PTM">
    <text evidence="8">Formation of the three residue Trp-Tyr-Met cross-link is important for the catalase, but not the peroxidase activity of the enzyme.</text>
</comment>
<organism evidence="12 13">
    <name type="scientific">Fodinibacter luteus</name>
    <dbReference type="NCBI Taxonomy" id="552064"/>
    <lineage>
        <taxon>Bacteria</taxon>
        <taxon>Bacillati</taxon>
        <taxon>Actinomycetota</taxon>
        <taxon>Actinomycetes</taxon>
        <taxon>Micrococcales</taxon>
        <taxon>Intrasporangiaceae</taxon>
        <taxon>Fodinibacter (ex Wang et al. 2009)</taxon>
    </lineage>
</organism>
<dbReference type="NCBIfam" id="NF011635">
    <property type="entry name" value="PRK15061.1"/>
    <property type="match status" value="1"/>
</dbReference>
<feature type="region of interest" description="Disordered" evidence="10">
    <location>
        <begin position="1"/>
        <end position="37"/>
    </location>
</feature>
<feature type="compositionally biased region" description="Polar residues" evidence="10">
    <location>
        <begin position="1"/>
        <end position="17"/>
    </location>
</feature>
<feature type="binding site" description="axial binding residue" evidence="8">
    <location>
        <position position="269"/>
    </location>
    <ligand>
        <name>heme b</name>
        <dbReference type="ChEBI" id="CHEBI:60344"/>
    </ligand>
    <ligandPart>
        <name>Fe</name>
        <dbReference type="ChEBI" id="CHEBI:18248"/>
    </ligandPart>
</feature>
<dbReference type="Pfam" id="PF00141">
    <property type="entry name" value="peroxidase"/>
    <property type="match status" value="2"/>
</dbReference>
<comment type="similarity">
    <text evidence="8 9">Belongs to the peroxidase family. Peroxidase/catalase subfamily.</text>
</comment>
<protein>
    <recommendedName>
        <fullName evidence="8 9">Catalase-peroxidase</fullName>
        <shortName evidence="8">CP</shortName>
        <ecNumber evidence="8 9">1.11.1.21</ecNumber>
    </recommendedName>
    <alternativeName>
        <fullName evidence="8">Peroxidase/catalase</fullName>
    </alternativeName>
</protein>
<dbReference type="CDD" id="cd00649">
    <property type="entry name" value="catalase_peroxidase_1"/>
    <property type="match status" value="1"/>
</dbReference>
<dbReference type="InterPro" id="IPR019793">
    <property type="entry name" value="Peroxidases_heam-ligand_BS"/>
</dbReference>
<dbReference type="PRINTS" id="PR00458">
    <property type="entry name" value="PEROXIDASE"/>
</dbReference>
<dbReference type="InterPro" id="IPR019794">
    <property type="entry name" value="Peroxidases_AS"/>
</dbReference>
<evidence type="ECO:0000256" key="4">
    <source>
        <dbReference type="ARBA" id="ARBA00023002"/>
    </source>
</evidence>
<dbReference type="CDD" id="cd08200">
    <property type="entry name" value="catalase_peroxidase_2"/>
    <property type="match status" value="1"/>
</dbReference>
<dbReference type="NCBIfam" id="TIGR00198">
    <property type="entry name" value="cat_per_HPI"/>
    <property type="match status" value="1"/>
</dbReference>
<keyword evidence="6 8" id="KW-0376">Hydrogen peroxide</keyword>
<evidence type="ECO:0000313" key="12">
    <source>
        <dbReference type="EMBL" id="GAA4412342.1"/>
    </source>
</evidence>
<feature type="cross-link" description="Tryptophyl-tyrosyl-methioninium (Tyr-Met) (with Trp-106)" evidence="8">
    <location>
        <begin position="228"/>
        <end position="254"/>
    </location>
</feature>
<reference evidence="13" key="1">
    <citation type="journal article" date="2019" name="Int. J. Syst. Evol. Microbiol.">
        <title>The Global Catalogue of Microorganisms (GCM) 10K type strain sequencing project: providing services to taxonomists for standard genome sequencing and annotation.</title>
        <authorList>
            <consortium name="The Broad Institute Genomics Platform"/>
            <consortium name="The Broad Institute Genome Sequencing Center for Infectious Disease"/>
            <person name="Wu L."/>
            <person name="Ma J."/>
        </authorList>
    </citation>
    <scope>NUCLEOTIDE SEQUENCE [LARGE SCALE GENOMIC DNA]</scope>
    <source>
        <strain evidence="13">JCM 17809</strain>
    </source>
</reference>
<dbReference type="PROSITE" id="PS00436">
    <property type="entry name" value="PEROXIDASE_2"/>
    <property type="match status" value="1"/>
</dbReference>
<comment type="catalytic activity">
    <reaction evidence="8 9">
        <text>H2O2 + AH2 = A + 2 H2O</text>
        <dbReference type="Rhea" id="RHEA:30275"/>
        <dbReference type="ChEBI" id="CHEBI:13193"/>
        <dbReference type="ChEBI" id="CHEBI:15377"/>
        <dbReference type="ChEBI" id="CHEBI:16240"/>
        <dbReference type="ChEBI" id="CHEBI:17499"/>
        <dbReference type="EC" id="1.11.1.21"/>
    </reaction>
</comment>
<keyword evidence="2 8" id="KW-0349">Heme</keyword>
<dbReference type="EMBL" id="BAABGM010000025">
    <property type="protein sequence ID" value="GAA4412342.1"/>
    <property type="molecule type" value="Genomic_DNA"/>
</dbReference>
<dbReference type="PROSITE" id="PS00435">
    <property type="entry name" value="PEROXIDASE_1"/>
    <property type="match status" value="1"/>
</dbReference>
<comment type="caution">
    <text evidence="8">Lacks conserved residue(s) required for the propagation of feature annotation.</text>
</comment>
<evidence type="ECO:0000256" key="1">
    <source>
        <dbReference type="ARBA" id="ARBA00022559"/>
    </source>
</evidence>
<keyword evidence="1 8" id="KW-0575">Peroxidase</keyword>
<feature type="active site" description="Proton acceptor" evidence="8">
    <location>
        <position position="107"/>
    </location>
</feature>
<comment type="caution">
    <text evidence="12">The sequence shown here is derived from an EMBL/GenBank/DDBJ whole genome shotgun (WGS) entry which is preliminary data.</text>
</comment>
<dbReference type="PRINTS" id="PR00460">
    <property type="entry name" value="BPEROXIDASE"/>
</dbReference>
<dbReference type="Proteomes" id="UP001500945">
    <property type="component" value="Unassembled WGS sequence"/>
</dbReference>
<feature type="domain" description="Plant heme peroxidase family profile" evidence="11">
    <location>
        <begin position="140"/>
        <end position="415"/>
    </location>
</feature>
<comment type="subunit">
    <text evidence="8">Homodimer or homotetramer.</text>
</comment>
<keyword evidence="3 8" id="KW-0479">Metal-binding</keyword>
<feature type="site" description="Transition state stabilizer" evidence="8">
    <location>
        <position position="103"/>
    </location>
</feature>
<dbReference type="RefSeq" id="WP_425474989.1">
    <property type="nucleotide sequence ID" value="NZ_BAABGM010000025.1"/>
</dbReference>
<evidence type="ECO:0000256" key="9">
    <source>
        <dbReference type="RuleBase" id="RU003451"/>
    </source>
</evidence>
<evidence type="ECO:0000256" key="2">
    <source>
        <dbReference type="ARBA" id="ARBA00022617"/>
    </source>
</evidence>
<comment type="function">
    <text evidence="8">Bifunctional enzyme with both catalase and broad-spectrum peroxidase activity.</text>
</comment>
<evidence type="ECO:0000256" key="6">
    <source>
        <dbReference type="ARBA" id="ARBA00023324"/>
    </source>
</evidence>
<gene>
    <name evidence="8 12" type="primary">katG</name>
    <name evidence="12" type="ORF">GCM10023168_34030</name>
</gene>
<dbReference type="PROSITE" id="PS50873">
    <property type="entry name" value="PEROXIDASE_4"/>
    <property type="match status" value="1"/>
</dbReference>
<evidence type="ECO:0000256" key="10">
    <source>
        <dbReference type="SAM" id="MobiDB-lite"/>
    </source>
</evidence>
<dbReference type="PANTHER" id="PTHR30555">
    <property type="entry name" value="HYDROPEROXIDASE I, BIFUNCTIONAL CATALASE-PEROXIDASE"/>
    <property type="match status" value="1"/>
</dbReference>
<dbReference type="Gene3D" id="1.10.520.10">
    <property type="match status" value="2"/>
</dbReference>
<proteinExistence type="inferred from homology"/>
<dbReference type="HAMAP" id="MF_01961">
    <property type="entry name" value="Catal_peroxid"/>
    <property type="match status" value="1"/>
</dbReference>
<keyword evidence="5 8" id="KW-0408">Iron</keyword>
<dbReference type="PANTHER" id="PTHR30555:SF0">
    <property type="entry name" value="CATALASE-PEROXIDASE"/>
    <property type="match status" value="1"/>
</dbReference>
<keyword evidence="13" id="KW-1185">Reference proteome</keyword>
<dbReference type="InterPro" id="IPR010255">
    <property type="entry name" value="Haem_peroxidase_sf"/>
</dbReference>
<evidence type="ECO:0000313" key="13">
    <source>
        <dbReference type="Proteomes" id="UP001500945"/>
    </source>
</evidence>
<dbReference type="SUPFAM" id="SSF48113">
    <property type="entry name" value="Heme-dependent peroxidases"/>
    <property type="match status" value="2"/>
</dbReference>
<keyword evidence="4 8" id="KW-0560">Oxidoreductase</keyword>
<evidence type="ECO:0000259" key="11">
    <source>
        <dbReference type="PROSITE" id="PS50873"/>
    </source>
</evidence>
<comment type="cofactor">
    <cofactor evidence="8">
        <name>heme b</name>
        <dbReference type="ChEBI" id="CHEBI:60344"/>
    </cofactor>
    <text evidence="8">Binds 1 heme b (iron(II)-protoporphyrin IX) group per dimer.</text>
</comment>
<comment type="catalytic activity">
    <reaction evidence="7 8 9">
        <text>2 H2O2 = O2 + 2 H2O</text>
        <dbReference type="Rhea" id="RHEA:20309"/>
        <dbReference type="ChEBI" id="CHEBI:15377"/>
        <dbReference type="ChEBI" id="CHEBI:15379"/>
        <dbReference type="ChEBI" id="CHEBI:16240"/>
        <dbReference type="EC" id="1.11.1.21"/>
    </reaction>
</comment>
<evidence type="ECO:0000256" key="5">
    <source>
        <dbReference type="ARBA" id="ARBA00023004"/>
    </source>
</evidence>